<dbReference type="GO" id="GO:0016020">
    <property type="term" value="C:membrane"/>
    <property type="evidence" value="ECO:0007669"/>
    <property type="project" value="UniProtKB-SubCell"/>
</dbReference>
<comment type="caution">
    <text evidence="9">The sequence shown here is derived from an EMBL/GenBank/DDBJ whole genome shotgun (WGS) entry which is preliminary data.</text>
</comment>
<evidence type="ECO:0000256" key="3">
    <source>
        <dbReference type="ARBA" id="ARBA00022723"/>
    </source>
</evidence>
<evidence type="ECO:0000256" key="7">
    <source>
        <dbReference type="SAM" id="Phobius"/>
    </source>
</evidence>
<proteinExistence type="inferred from homology"/>
<gene>
    <name evidence="9" type="ORF">BB558_004183</name>
</gene>
<comment type="subcellular location">
    <subcellularLocation>
        <location evidence="1">Membrane</location>
        <topology evidence="1">Peripheral membrane protein</topology>
    </subcellularLocation>
</comment>
<evidence type="ECO:0000259" key="8">
    <source>
        <dbReference type="PROSITE" id="PS51837"/>
    </source>
</evidence>
<organism evidence="9 10">
    <name type="scientific">Smittium angustum</name>
    <dbReference type="NCBI Taxonomy" id="133377"/>
    <lineage>
        <taxon>Eukaryota</taxon>
        <taxon>Fungi</taxon>
        <taxon>Fungi incertae sedis</taxon>
        <taxon>Zoopagomycota</taxon>
        <taxon>Kickxellomycotina</taxon>
        <taxon>Harpellomycetes</taxon>
        <taxon>Harpellales</taxon>
        <taxon>Legeriomycetaceae</taxon>
        <taxon>Smittium</taxon>
    </lineage>
</organism>
<evidence type="ECO:0000256" key="4">
    <source>
        <dbReference type="ARBA" id="ARBA00022833"/>
    </source>
</evidence>
<dbReference type="Pfam" id="PF10601">
    <property type="entry name" value="zf-LITAF-like"/>
    <property type="match status" value="1"/>
</dbReference>
<comment type="similarity">
    <text evidence="2">Belongs to the CDIP1/LITAF family.</text>
</comment>
<reference evidence="9 10" key="1">
    <citation type="journal article" date="2018" name="MBio">
        <title>Comparative Genomics Reveals the Core Gene Toolbox for the Fungus-Insect Symbiosis.</title>
        <authorList>
            <person name="Wang Y."/>
            <person name="Stata M."/>
            <person name="Wang W."/>
            <person name="Stajich J.E."/>
            <person name="White M.M."/>
            <person name="Moncalvo J.M."/>
        </authorList>
    </citation>
    <scope>NUCLEOTIDE SEQUENCE [LARGE SCALE GENOMIC DNA]</scope>
    <source>
        <strain evidence="9 10">AUS-126-30</strain>
    </source>
</reference>
<dbReference type="SMART" id="SM00714">
    <property type="entry name" value="LITAF"/>
    <property type="match status" value="1"/>
</dbReference>
<evidence type="ECO:0000313" key="10">
    <source>
        <dbReference type="Proteomes" id="UP000245591"/>
    </source>
</evidence>
<keyword evidence="5 7" id="KW-0472">Membrane</keyword>
<feature type="region of interest" description="Disordered" evidence="6">
    <location>
        <begin position="1"/>
        <end position="26"/>
    </location>
</feature>
<accession>A0A2U1J427</accession>
<evidence type="ECO:0000313" key="9">
    <source>
        <dbReference type="EMBL" id="PVZ99768.1"/>
    </source>
</evidence>
<dbReference type="AlphaFoldDB" id="A0A2U1J427"/>
<keyword evidence="7" id="KW-0812">Transmembrane</keyword>
<sequence length="184" mass="20987">MYIKRQQIFEDENQEPYPQESPPPYSEIEFTPNILNLNAIQLTEPQNSLSREQPIDQSISQPINQSVSQPIDQSISQPINQSVSQPIDQSVSQSTDPVETVIPGISIDKAKREPVNITCPNCHKNIVTRIKRVYGSKTLLWVIAMSLFNWRFMWVPLLFDSLKNIKHLCPSCGIKLGKLVYLKP</sequence>
<evidence type="ECO:0000256" key="2">
    <source>
        <dbReference type="ARBA" id="ARBA00005975"/>
    </source>
</evidence>
<evidence type="ECO:0000256" key="5">
    <source>
        <dbReference type="ARBA" id="ARBA00023136"/>
    </source>
</evidence>
<dbReference type="InterPro" id="IPR006629">
    <property type="entry name" value="LITAF"/>
</dbReference>
<dbReference type="InterPro" id="IPR037519">
    <property type="entry name" value="LITAF_fam"/>
</dbReference>
<feature type="transmembrane region" description="Helical" evidence="7">
    <location>
        <begin position="139"/>
        <end position="159"/>
    </location>
</feature>
<keyword evidence="4" id="KW-0862">Zinc</keyword>
<evidence type="ECO:0000256" key="6">
    <source>
        <dbReference type="SAM" id="MobiDB-lite"/>
    </source>
</evidence>
<protein>
    <recommendedName>
        <fullName evidence="8">LITAF domain-containing protein</fullName>
    </recommendedName>
</protein>
<keyword evidence="10" id="KW-1185">Reference proteome</keyword>
<feature type="domain" description="LITAF" evidence="8">
    <location>
        <begin position="98"/>
        <end position="181"/>
    </location>
</feature>
<dbReference type="PANTHER" id="PTHR23292">
    <property type="entry name" value="LIPOPOLYSACCHARIDE-INDUCED TUMOR NECROSIS FACTOR-ALPHA FACTOR"/>
    <property type="match status" value="1"/>
</dbReference>
<evidence type="ECO:0000256" key="1">
    <source>
        <dbReference type="ARBA" id="ARBA00004170"/>
    </source>
</evidence>
<dbReference type="GO" id="GO:0008270">
    <property type="term" value="F:zinc ion binding"/>
    <property type="evidence" value="ECO:0007669"/>
    <property type="project" value="TreeGrafter"/>
</dbReference>
<name>A0A2U1J427_SMIAN</name>
<dbReference type="EMBL" id="MBFU01000388">
    <property type="protein sequence ID" value="PVZ99768.1"/>
    <property type="molecule type" value="Genomic_DNA"/>
</dbReference>
<keyword evidence="3" id="KW-0479">Metal-binding</keyword>
<dbReference type="Proteomes" id="UP000245591">
    <property type="component" value="Unassembled WGS sequence"/>
</dbReference>
<keyword evidence="7" id="KW-1133">Transmembrane helix</keyword>
<dbReference type="PROSITE" id="PS51837">
    <property type="entry name" value="LITAF"/>
    <property type="match status" value="1"/>
</dbReference>
<dbReference type="PANTHER" id="PTHR23292:SF6">
    <property type="entry name" value="FI16602P1-RELATED"/>
    <property type="match status" value="1"/>
</dbReference>